<dbReference type="Pfam" id="PF00201">
    <property type="entry name" value="UDPGT"/>
    <property type="match status" value="1"/>
</dbReference>
<keyword evidence="2 4" id="KW-0328">Glycosyltransferase</keyword>
<dbReference type="GO" id="GO:0080043">
    <property type="term" value="F:quercetin 3-O-glucosyltransferase activity"/>
    <property type="evidence" value="ECO:0007669"/>
    <property type="project" value="TreeGrafter"/>
</dbReference>
<proteinExistence type="inferred from homology"/>
<dbReference type="OMA" id="MLTYVLH"/>
<evidence type="ECO:0000256" key="4">
    <source>
        <dbReference type="RuleBase" id="RU003718"/>
    </source>
</evidence>
<evidence type="ECO:0000256" key="2">
    <source>
        <dbReference type="ARBA" id="ARBA00022676"/>
    </source>
</evidence>
<reference evidence="6" key="2">
    <citation type="submission" date="2021-03" db="UniProtKB">
        <authorList>
            <consortium name="EnsemblPlants"/>
        </authorList>
    </citation>
    <scope>IDENTIFICATION</scope>
</reference>
<name>A0A803ME90_CHEQI</name>
<dbReference type="Gramene" id="AUR62027783-RA">
    <property type="protein sequence ID" value="AUR62027783-RA:cds"/>
    <property type="gene ID" value="AUR62027783"/>
</dbReference>
<reference evidence="6" key="1">
    <citation type="journal article" date="2017" name="Nature">
        <title>The genome of Chenopodium quinoa.</title>
        <authorList>
            <person name="Jarvis D.E."/>
            <person name="Ho Y.S."/>
            <person name="Lightfoot D.J."/>
            <person name="Schmoeckel S.M."/>
            <person name="Li B."/>
            <person name="Borm T.J.A."/>
            <person name="Ohyanagi H."/>
            <person name="Mineta K."/>
            <person name="Michell C.T."/>
            <person name="Saber N."/>
            <person name="Kharbatia N.M."/>
            <person name="Rupper R.R."/>
            <person name="Sharp A.R."/>
            <person name="Dally N."/>
            <person name="Boughton B.A."/>
            <person name="Woo Y.H."/>
            <person name="Gao G."/>
            <person name="Schijlen E.G.W.M."/>
            <person name="Guo X."/>
            <person name="Momin A.A."/>
            <person name="Negrao S."/>
            <person name="Al-Babili S."/>
            <person name="Gehring C."/>
            <person name="Roessner U."/>
            <person name="Jung C."/>
            <person name="Murphy K."/>
            <person name="Arold S.T."/>
            <person name="Gojobori T."/>
            <person name="van der Linden C.G."/>
            <person name="van Loo E.N."/>
            <person name="Jellen E.N."/>
            <person name="Maughan P.J."/>
            <person name="Tester M."/>
        </authorList>
    </citation>
    <scope>NUCLEOTIDE SEQUENCE [LARGE SCALE GENOMIC DNA]</scope>
    <source>
        <strain evidence="6">cv. PI 614886</strain>
    </source>
</reference>
<accession>A0A803ME90</accession>
<dbReference type="EC" id="2.4.1.-" evidence="5"/>
<dbReference type="CDD" id="cd03784">
    <property type="entry name" value="GT1_Gtf-like"/>
    <property type="match status" value="1"/>
</dbReference>
<evidence type="ECO:0000256" key="5">
    <source>
        <dbReference type="RuleBase" id="RU362057"/>
    </source>
</evidence>
<dbReference type="Gene3D" id="3.40.50.2000">
    <property type="entry name" value="Glycogen Phosphorylase B"/>
    <property type="match status" value="2"/>
</dbReference>
<dbReference type="AlphaFoldDB" id="A0A803ME90"/>
<evidence type="ECO:0000313" key="7">
    <source>
        <dbReference type="Proteomes" id="UP000596660"/>
    </source>
</evidence>
<evidence type="ECO:0000313" key="6">
    <source>
        <dbReference type="EnsemblPlants" id="AUR62027783-RA:cds"/>
    </source>
</evidence>
<dbReference type="EnsemblPlants" id="AUR62027783-RA">
    <property type="protein sequence ID" value="AUR62027783-RA:cds"/>
    <property type="gene ID" value="AUR62027783"/>
</dbReference>
<dbReference type="PANTHER" id="PTHR11926:SF774">
    <property type="entry name" value="UDP-GLYCOSYLTRANSFERASE 85A1-RELATED"/>
    <property type="match status" value="1"/>
</dbReference>
<dbReference type="SUPFAM" id="SSF53756">
    <property type="entry name" value="UDP-Glycosyltransferase/glycogen phosphorylase"/>
    <property type="match status" value="1"/>
</dbReference>
<dbReference type="FunFam" id="3.40.50.2000:FF:000065">
    <property type="entry name" value="Glycosyltransferase"/>
    <property type="match status" value="1"/>
</dbReference>
<dbReference type="InterPro" id="IPR002213">
    <property type="entry name" value="UDP_glucos_trans"/>
</dbReference>
<organism evidence="6 7">
    <name type="scientific">Chenopodium quinoa</name>
    <name type="common">Quinoa</name>
    <dbReference type="NCBI Taxonomy" id="63459"/>
    <lineage>
        <taxon>Eukaryota</taxon>
        <taxon>Viridiplantae</taxon>
        <taxon>Streptophyta</taxon>
        <taxon>Embryophyta</taxon>
        <taxon>Tracheophyta</taxon>
        <taxon>Spermatophyta</taxon>
        <taxon>Magnoliopsida</taxon>
        <taxon>eudicotyledons</taxon>
        <taxon>Gunneridae</taxon>
        <taxon>Pentapetalae</taxon>
        <taxon>Caryophyllales</taxon>
        <taxon>Chenopodiaceae</taxon>
        <taxon>Chenopodioideae</taxon>
        <taxon>Atripliceae</taxon>
        <taxon>Chenopodium</taxon>
    </lineage>
</organism>
<dbReference type="Proteomes" id="UP000596660">
    <property type="component" value="Unplaced"/>
</dbReference>
<dbReference type="GO" id="GO:0080044">
    <property type="term" value="F:quercetin 7-O-glucosyltransferase activity"/>
    <property type="evidence" value="ECO:0007669"/>
    <property type="project" value="TreeGrafter"/>
</dbReference>
<dbReference type="InterPro" id="IPR035595">
    <property type="entry name" value="UDP_glycos_trans_CS"/>
</dbReference>
<dbReference type="PROSITE" id="PS00375">
    <property type="entry name" value="UDPGT"/>
    <property type="match status" value="1"/>
</dbReference>
<dbReference type="PANTHER" id="PTHR11926">
    <property type="entry name" value="GLUCOSYL/GLUCURONOSYL TRANSFERASES"/>
    <property type="match status" value="1"/>
</dbReference>
<sequence length="462" mass="51975">MLQLTKILHFKGFHITFVNTEYNHNRLLRSQGPESLADRPTFRFRTIPDGLPPTDADSSQDVPSLCASTETNCLEPFKELIAGLNEAGDVPPVSCIISDGAMFFMVDAAVEFGIPDVLFWTASACGLLGYAQYQKLIDLELTPFKDENFATNGDLQTVLDWVPAMKDIRMQDLPSFVRSTDPNDLMVSYIPRLVNGIKRGTAIIFNSYDVLEHDVLEALSSDFPPLYTVGPLQLLLENIESCNEDETKEICTSLWKEDTRCVEWLDSYEPNSVVYVNFGSVTVMTNDQLIEFAWGLANSEKPFLWITRPDLVIGDSAVLPPEFLEKTKDKGLITSWCDQKQVMTHPAIGGFLTHCGWNSTIETLINGVPIVCWPFFAEQQTNCWFSCNGWGIGMEIDVNVKRSEVEGQVRELMDGEKGKEMKEKVMEWKRLAHEAVTAPNGSSYNNLDKVIDVLQSSQYKFD</sequence>
<comment type="similarity">
    <text evidence="1 4">Belongs to the UDP-glycosyltransferase family.</text>
</comment>
<keyword evidence="3 4" id="KW-0808">Transferase</keyword>
<dbReference type="FunFam" id="3.40.50.2000:FF:000027">
    <property type="entry name" value="Glycosyltransferase"/>
    <property type="match status" value="1"/>
</dbReference>
<evidence type="ECO:0000256" key="1">
    <source>
        <dbReference type="ARBA" id="ARBA00009995"/>
    </source>
</evidence>
<evidence type="ECO:0000256" key="3">
    <source>
        <dbReference type="ARBA" id="ARBA00022679"/>
    </source>
</evidence>
<keyword evidence="7" id="KW-1185">Reference proteome</keyword>
<protein>
    <recommendedName>
        <fullName evidence="5">Glycosyltransferase</fullName>
        <ecNumber evidence="5">2.4.1.-</ecNumber>
    </recommendedName>
</protein>